<accession>A0ABV3JRH7</accession>
<dbReference type="PRINTS" id="PR00455">
    <property type="entry name" value="HTHTETR"/>
</dbReference>
<feature type="DNA-binding region" description="H-T-H motif" evidence="4">
    <location>
        <begin position="35"/>
        <end position="54"/>
    </location>
</feature>
<reference evidence="6 7" key="1">
    <citation type="submission" date="2024-06" db="EMBL/GenBank/DDBJ databases">
        <title>The Natural Products Discovery Center: Release of the First 8490 Sequenced Strains for Exploring Actinobacteria Biosynthetic Diversity.</title>
        <authorList>
            <person name="Kalkreuter E."/>
            <person name="Kautsar S.A."/>
            <person name="Yang D."/>
            <person name="Bader C.D."/>
            <person name="Teijaro C.N."/>
            <person name="Fluegel L."/>
            <person name="Davis C.M."/>
            <person name="Simpson J.R."/>
            <person name="Lauterbach L."/>
            <person name="Steele A.D."/>
            <person name="Gui C."/>
            <person name="Meng S."/>
            <person name="Li G."/>
            <person name="Viehrig K."/>
            <person name="Ye F."/>
            <person name="Su P."/>
            <person name="Kiefer A.F."/>
            <person name="Nichols A."/>
            <person name="Cepeda A.J."/>
            <person name="Yan W."/>
            <person name="Fan B."/>
            <person name="Jiang Y."/>
            <person name="Adhikari A."/>
            <person name="Zheng C.-J."/>
            <person name="Schuster L."/>
            <person name="Cowan T.M."/>
            <person name="Smanski M.J."/>
            <person name="Chevrette M.G."/>
            <person name="De Carvalho L.P.S."/>
            <person name="Shen B."/>
        </authorList>
    </citation>
    <scope>NUCLEOTIDE SEQUENCE [LARGE SCALE GENOMIC DNA]</scope>
    <source>
        <strain evidence="6 7">NPDC052347</strain>
    </source>
</reference>
<dbReference type="InterPro" id="IPR009057">
    <property type="entry name" value="Homeodomain-like_sf"/>
</dbReference>
<dbReference type="PANTHER" id="PTHR30055:SF234">
    <property type="entry name" value="HTH-TYPE TRANSCRIPTIONAL REGULATOR BETI"/>
    <property type="match status" value="1"/>
</dbReference>
<evidence type="ECO:0000256" key="1">
    <source>
        <dbReference type="ARBA" id="ARBA00023015"/>
    </source>
</evidence>
<evidence type="ECO:0000256" key="3">
    <source>
        <dbReference type="ARBA" id="ARBA00023163"/>
    </source>
</evidence>
<evidence type="ECO:0000259" key="5">
    <source>
        <dbReference type="PROSITE" id="PS50977"/>
    </source>
</evidence>
<dbReference type="RefSeq" id="WP_109278654.1">
    <property type="nucleotide sequence ID" value="NZ_JBFAUK010000002.1"/>
</dbReference>
<keyword evidence="2 4" id="KW-0238">DNA-binding</keyword>
<dbReference type="PANTHER" id="PTHR30055">
    <property type="entry name" value="HTH-TYPE TRANSCRIPTIONAL REGULATOR RUTR"/>
    <property type="match status" value="1"/>
</dbReference>
<dbReference type="SUPFAM" id="SSF46689">
    <property type="entry name" value="Homeodomain-like"/>
    <property type="match status" value="1"/>
</dbReference>
<dbReference type="Pfam" id="PF00440">
    <property type="entry name" value="TetR_N"/>
    <property type="match status" value="1"/>
</dbReference>
<dbReference type="EMBL" id="JBFAUK010000002">
    <property type="protein sequence ID" value="MEV5505491.1"/>
    <property type="molecule type" value="Genomic_DNA"/>
</dbReference>
<sequence>MTSQPSPLRADARRNRERILEAAVRAFSEKGADVPIDTIAKAAGVGSATLYRHFPTREALIEAAYRNELARVCDSAAKLLARFPADRAMRRWMDDFIDYLAAKQGMADALRAAVASGADPFAQSIDKLSTAIGTLLDAGADAGLLRPDIDPLDLGFSLAGISLITSVPAQRERAGRLLDLLLDGLRYGAQSPAQGPAQGPAR</sequence>
<organism evidence="6 7">
    <name type="scientific">Streptomyces orinoci</name>
    <name type="common">Streptoverticillium orinoci</name>
    <dbReference type="NCBI Taxonomy" id="67339"/>
    <lineage>
        <taxon>Bacteria</taxon>
        <taxon>Bacillati</taxon>
        <taxon>Actinomycetota</taxon>
        <taxon>Actinomycetes</taxon>
        <taxon>Kitasatosporales</taxon>
        <taxon>Streptomycetaceae</taxon>
        <taxon>Streptomyces</taxon>
    </lineage>
</organism>
<dbReference type="Proteomes" id="UP001552594">
    <property type="component" value="Unassembled WGS sequence"/>
</dbReference>
<dbReference type="Gene3D" id="1.10.357.10">
    <property type="entry name" value="Tetracycline Repressor, domain 2"/>
    <property type="match status" value="1"/>
</dbReference>
<dbReference type="InterPro" id="IPR036271">
    <property type="entry name" value="Tet_transcr_reg_TetR-rel_C_sf"/>
</dbReference>
<evidence type="ECO:0000313" key="6">
    <source>
        <dbReference type="EMBL" id="MEV5505491.1"/>
    </source>
</evidence>
<proteinExistence type="predicted"/>
<dbReference type="PROSITE" id="PS50977">
    <property type="entry name" value="HTH_TETR_2"/>
    <property type="match status" value="1"/>
</dbReference>
<dbReference type="Pfam" id="PF21597">
    <property type="entry name" value="TetR_C_43"/>
    <property type="match status" value="1"/>
</dbReference>
<evidence type="ECO:0000313" key="7">
    <source>
        <dbReference type="Proteomes" id="UP001552594"/>
    </source>
</evidence>
<dbReference type="InterPro" id="IPR001647">
    <property type="entry name" value="HTH_TetR"/>
</dbReference>
<dbReference type="SUPFAM" id="SSF48498">
    <property type="entry name" value="Tetracyclin repressor-like, C-terminal domain"/>
    <property type="match status" value="1"/>
</dbReference>
<dbReference type="InterPro" id="IPR050109">
    <property type="entry name" value="HTH-type_TetR-like_transc_reg"/>
</dbReference>
<dbReference type="InterPro" id="IPR049445">
    <property type="entry name" value="TetR_SbtR-like_C"/>
</dbReference>
<evidence type="ECO:0000256" key="2">
    <source>
        <dbReference type="ARBA" id="ARBA00023125"/>
    </source>
</evidence>
<protein>
    <submittedName>
        <fullName evidence="6">TetR family transcriptional regulator</fullName>
    </submittedName>
</protein>
<keyword evidence="7" id="KW-1185">Reference proteome</keyword>
<keyword evidence="1" id="KW-0805">Transcription regulation</keyword>
<name>A0ABV3JRH7_STRON</name>
<feature type="domain" description="HTH tetR-type" evidence="5">
    <location>
        <begin position="13"/>
        <end position="72"/>
    </location>
</feature>
<evidence type="ECO:0000256" key="4">
    <source>
        <dbReference type="PROSITE-ProRule" id="PRU00335"/>
    </source>
</evidence>
<gene>
    <name evidence="6" type="ORF">AB0L16_03315</name>
</gene>
<keyword evidence="3" id="KW-0804">Transcription</keyword>
<comment type="caution">
    <text evidence="6">The sequence shown here is derived from an EMBL/GenBank/DDBJ whole genome shotgun (WGS) entry which is preliminary data.</text>
</comment>